<comment type="catalytic activity">
    <reaction evidence="7">
        <text>L-seryl-[protein] + ATP = O-phospho-L-seryl-[protein] + ADP + H(+)</text>
        <dbReference type="Rhea" id="RHEA:17989"/>
        <dbReference type="Rhea" id="RHEA-COMP:9863"/>
        <dbReference type="Rhea" id="RHEA-COMP:11604"/>
        <dbReference type="ChEBI" id="CHEBI:15378"/>
        <dbReference type="ChEBI" id="CHEBI:29999"/>
        <dbReference type="ChEBI" id="CHEBI:30616"/>
        <dbReference type="ChEBI" id="CHEBI:83421"/>
        <dbReference type="ChEBI" id="CHEBI:456216"/>
        <dbReference type="EC" id="2.7.11.24"/>
    </reaction>
    <physiologicalReaction direction="left-to-right" evidence="7">
        <dbReference type="Rhea" id="RHEA:17990"/>
    </physiologicalReaction>
</comment>
<evidence type="ECO:0000256" key="6">
    <source>
        <dbReference type="ARBA" id="ARBA00047919"/>
    </source>
</evidence>
<name>A0A8H7YNN2_AJECA</name>
<proteinExistence type="predicted"/>
<protein>
    <recommendedName>
        <fullName evidence="1">mitogen-activated protein kinase</fullName>
        <ecNumber evidence="1">2.7.11.24</ecNumber>
    </recommendedName>
</protein>
<dbReference type="Gene3D" id="1.10.510.10">
    <property type="entry name" value="Transferase(Phosphotransferase) domain 1"/>
    <property type="match status" value="1"/>
</dbReference>
<dbReference type="PANTHER" id="PTHR48016:SF56">
    <property type="entry name" value="MAPKK KINASE"/>
    <property type="match status" value="1"/>
</dbReference>
<comment type="caution">
    <text evidence="10">The sequence shown here is derived from an EMBL/GenBank/DDBJ whole genome shotgun (WGS) entry which is preliminary data.</text>
</comment>
<accession>A0A8H7YNN2</accession>
<dbReference type="PROSITE" id="PS50011">
    <property type="entry name" value="PROTEIN_KINASE_DOM"/>
    <property type="match status" value="1"/>
</dbReference>
<keyword evidence="5" id="KW-0067">ATP-binding</keyword>
<sequence length="561" mass="62428">MPRPCPHPLALFSLVPLENRARAALDHPDNSHLVSTFNDENGNQVAGIDIGFHIGSTSRYTLATLGRSGADVTVEGSSISRIQCSFELNPDSHVVMLYDRSNSQTTQVFGEDAIPFETGRIRRIAVEPRLNTRFGIGGVRSDLVQFELQWHRRTFDVEEQVNNQVDNPRLTRTVDDIPTVLPSQRLTRIHTPGNRLLNIRYMEMNQLGAGTISEVWKAVDADSGNILALKLFKEPPPGFSEQMLVRIKREIEALARTSHPHIVEYIHHQEVGGQLEIFMPLKEGSLQTLMLRDHFKENFSLANALLRQMLQALDYLAFFGIIHRDVKPANILYTSLSENQCCFQLADFGVCNSITNARTCVGSPIYMAPEVLEDKGIAQSSKVDVWSLFVTLAYALDVNGYRNKALATRDQKVEAALEAAETQELRSLKDMVAIDPKHRASAAQMLLKFYDGEGLTTPRNQIEGIFASDQSFNAHTDTPTLTREALDAGRQRTRRSLTPIGPAARLRHKPAAAALLRQQRGASRVRKPGAQSRPVRQLTTSRMPSKQSDQLQVPGMLPGGG</sequence>
<keyword evidence="4 10" id="KW-0418">Kinase</keyword>
<evidence type="ECO:0000256" key="2">
    <source>
        <dbReference type="ARBA" id="ARBA00022679"/>
    </source>
</evidence>
<organism evidence="10 11">
    <name type="scientific">Ajellomyces capsulatus</name>
    <name type="common">Darling's disease fungus</name>
    <name type="synonym">Histoplasma capsulatum</name>
    <dbReference type="NCBI Taxonomy" id="5037"/>
    <lineage>
        <taxon>Eukaryota</taxon>
        <taxon>Fungi</taxon>
        <taxon>Dikarya</taxon>
        <taxon>Ascomycota</taxon>
        <taxon>Pezizomycotina</taxon>
        <taxon>Eurotiomycetes</taxon>
        <taxon>Eurotiomycetidae</taxon>
        <taxon>Onygenales</taxon>
        <taxon>Ajellomycetaceae</taxon>
        <taxon>Histoplasma</taxon>
    </lineage>
</organism>
<dbReference type="PROSITE" id="PS00108">
    <property type="entry name" value="PROTEIN_KINASE_ST"/>
    <property type="match status" value="1"/>
</dbReference>
<dbReference type="GO" id="GO:0004707">
    <property type="term" value="F:MAP kinase activity"/>
    <property type="evidence" value="ECO:0007669"/>
    <property type="project" value="UniProtKB-EC"/>
</dbReference>
<dbReference type="VEuPathDB" id="FungiDB:I7I52_04523"/>
<reference evidence="10 11" key="1">
    <citation type="submission" date="2021-01" db="EMBL/GenBank/DDBJ databases">
        <title>Chromosome-level genome assembly of a human fungal pathogen reveals clustering of transcriptionally co-regulated genes.</title>
        <authorList>
            <person name="Voorhies M."/>
            <person name="Cohen S."/>
            <person name="Shea T.P."/>
            <person name="Petrus S."/>
            <person name="Munoz J.F."/>
            <person name="Poplawski S."/>
            <person name="Goldman W.E."/>
            <person name="Michael T."/>
            <person name="Cuomo C.A."/>
            <person name="Sil A."/>
            <person name="Beyhan S."/>
        </authorList>
    </citation>
    <scope>NUCLEOTIDE SEQUENCE [LARGE SCALE GENOMIC DNA]</scope>
    <source>
        <strain evidence="10 11">G184AR</strain>
    </source>
</reference>
<dbReference type="EMBL" id="JAEVHI010000004">
    <property type="protein sequence ID" value="KAG5293262.1"/>
    <property type="molecule type" value="Genomic_DNA"/>
</dbReference>
<keyword evidence="2" id="KW-0808">Transferase</keyword>
<evidence type="ECO:0000256" key="3">
    <source>
        <dbReference type="ARBA" id="ARBA00022741"/>
    </source>
</evidence>
<dbReference type="OrthoDB" id="4182211at2759"/>
<dbReference type="Proteomes" id="UP000670092">
    <property type="component" value="Unassembled WGS sequence"/>
</dbReference>
<dbReference type="PANTHER" id="PTHR48016">
    <property type="entry name" value="MAP KINASE KINASE KINASE SSK2-RELATED-RELATED"/>
    <property type="match status" value="1"/>
</dbReference>
<dbReference type="SMART" id="SM00220">
    <property type="entry name" value="S_TKc"/>
    <property type="match status" value="1"/>
</dbReference>
<evidence type="ECO:0000313" key="11">
    <source>
        <dbReference type="Proteomes" id="UP000670092"/>
    </source>
</evidence>
<dbReference type="AlphaFoldDB" id="A0A8H7YNN2"/>
<dbReference type="InterPro" id="IPR050538">
    <property type="entry name" value="MAP_kinase_kinase_kinase"/>
</dbReference>
<dbReference type="GO" id="GO:0005524">
    <property type="term" value="F:ATP binding"/>
    <property type="evidence" value="ECO:0007669"/>
    <property type="project" value="UniProtKB-KW"/>
</dbReference>
<evidence type="ECO:0000256" key="8">
    <source>
        <dbReference type="SAM" id="MobiDB-lite"/>
    </source>
</evidence>
<dbReference type="InterPro" id="IPR000719">
    <property type="entry name" value="Prot_kinase_dom"/>
</dbReference>
<evidence type="ECO:0000259" key="9">
    <source>
        <dbReference type="PROSITE" id="PS50011"/>
    </source>
</evidence>
<evidence type="ECO:0000256" key="5">
    <source>
        <dbReference type="ARBA" id="ARBA00022840"/>
    </source>
</evidence>
<feature type="compositionally biased region" description="Polar residues" evidence="8">
    <location>
        <begin position="537"/>
        <end position="551"/>
    </location>
</feature>
<dbReference type="EC" id="2.7.11.24" evidence="1"/>
<evidence type="ECO:0000313" key="10">
    <source>
        <dbReference type="EMBL" id="KAG5293262.1"/>
    </source>
</evidence>
<feature type="region of interest" description="Disordered" evidence="8">
    <location>
        <begin position="518"/>
        <end position="561"/>
    </location>
</feature>
<evidence type="ECO:0000256" key="7">
    <source>
        <dbReference type="ARBA" id="ARBA00048130"/>
    </source>
</evidence>
<dbReference type="InterPro" id="IPR011009">
    <property type="entry name" value="Kinase-like_dom_sf"/>
</dbReference>
<gene>
    <name evidence="10" type="ORF">I7I52_04523</name>
</gene>
<evidence type="ECO:0000256" key="4">
    <source>
        <dbReference type="ARBA" id="ARBA00022777"/>
    </source>
</evidence>
<dbReference type="Pfam" id="PF00069">
    <property type="entry name" value="Pkinase"/>
    <property type="match status" value="1"/>
</dbReference>
<comment type="catalytic activity">
    <reaction evidence="6">
        <text>L-threonyl-[protein] + ATP = O-phospho-L-threonyl-[protein] + ADP + H(+)</text>
        <dbReference type="Rhea" id="RHEA:46608"/>
        <dbReference type="Rhea" id="RHEA-COMP:11060"/>
        <dbReference type="Rhea" id="RHEA-COMP:11605"/>
        <dbReference type="ChEBI" id="CHEBI:15378"/>
        <dbReference type="ChEBI" id="CHEBI:30013"/>
        <dbReference type="ChEBI" id="CHEBI:30616"/>
        <dbReference type="ChEBI" id="CHEBI:61977"/>
        <dbReference type="ChEBI" id="CHEBI:456216"/>
        <dbReference type="EC" id="2.7.11.24"/>
    </reaction>
    <physiologicalReaction direction="left-to-right" evidence="6">
        <dbReference type="Rhea" id="RHEA:46609"/>
    </physiologicalReaction>
</comment>
<evidence type="ECO:0000256" key="1">
    <source>
        <dbReference type="ARBA" id="ARBA00012411"/>
    </source>
</evidence>
<dbReference type="CDD" id="cd00180">
    <property type="entry name" value="PKc"/>
    <property type="match status" value="1"/>
</dbReference>
<dbReference type="InterPro" id="IPR008271">
    <property type="entry name" value="Ser/Thr_kinase_AS"/>
</dbReference>
<feature type="domain" description="Protein kinase" evidence="9">
    <location>
        <begin position="201"/>
        <end position="450"/>
    </location>
</feature>
<keyword evidence="3" id="KW-0547">Nucleotide-binding</keyword>
<dbReference type="SUPFAM" id="SSF56112">
    <property type="entry name" value="Protein kinase-like (PK-like)"/>
    <property type="match status" value="1"/>
</dbReference>